<dbReference type="InterPro" id="IPR029052">
    <property type="entry name" value="Metallo-depent_PP-like"/>
</dbReference>
<evidence type="ECO:0000256" key="2">
    <source>
        <dbReference type="ARBA" id="ARBA00022723"/>
    </source>
</evidence>
<feature type="transmembrane region" description="Helical" evidence="5">
    <location>
        <begin position="67"/>
        <end position="87"/>
    </location>
</feature>
<dbReference type="InterPro" id="IPR004843">
    <property type="entry name" value="Calcineurin-like_PHP"/>
</dbReference>
<dbReference type="eggNOG" id="COG1408">
    <property type="taxonomic scope" value="Bacteria"/>
</dbReference>
<reference evidence="7 8" key="1">
    <citation type="submission" date="2010-04" db="EMBL/GenBank/DDBJ databases">
        <title>The genome of Herbaspirillum seropedicae SmR1, an endophytic, nitrogen-fixing, plant-growth promoting beta-Proteobacteria.</title>
        <authorList>
            <person name="Pedrosa F.O."/>
            <person name="Monteiro R.A."/>
            <person name="Wassem R."/>
            <person name="Cruz L.M."/>
            <person name="Ayub R.A."/>
            <person name="Colauto N.B."/>
            <person name="Fernandez M.A."/>
            <person name="Fungaro M.H.P."/>
            <person name="Grisard E.C."/>
            <person name="Hungria M."/>
            <person name="Madeira H.M.F."/>
            <person name="Nodari R.O."/>
            <person name="Osaku C.A."/>
            <person name="Petzl-Erler M.L."/>
            <person name="Terenzi H."/>
            <person name="Vieira L.G.E."/>
            <person name="Almeida M.I.M."/>
            <person name="Alves L.R."/>
            <person name="Arantes O.M.N."/>
            <person name="Balsanelli E."/>
            <person name="Barcellos F.G."/>
            <person name="Baura V.A."/>
            <person name="Binde D.R."/>
            <person name="Campo R.J."/>
            <person name="Chubatsu L.S."/>
            <person name="Chueire L.M.O."/>
            <person name="Ciferri R.R."/>
            <person name="Correa L.C."/>
            <person name="da Conceicao Silva J.L."/>
            <person name="Dabul A.N.G."/>
            <person name="Dambros B.P."/>
            <person name="Faoro H."/>
            <person name="Favetti A."/>
            <person name="Friedermann G."/>
            <person name="Furlaneto M.C."/>
            <person name="Gasques L.S."/>
            <person name="Gimenes C.C.T."/>
            <person name="Gioppo N.M.R."/>
            <person name="Glienke-Blanco C."/>
            <person name="Godoy L.P."/>
            <person name="Guerra M.P."/>
            <person name="Karp S."/>
            <person name="Kava-Cordeiro V."/>
            <person name="Margarido V.P."/>
            <person name="Mathioni S.M."/>
            <person name="Menck-Soares M.A."/>
            <person name="Murace N.K."/>
            <person name="Nicolas M.F."/>
            <person name="Oliveira C.E.C."/>
            <person name="Pagnan N.A.B."/>
            <person name="Pamphile J.A."/>
            <person name="Patussi E.V."/>
            <person name="Pereira L.F.P."/>
            <person name="Pereira-Ferrari L."/>
            <person name="Pinto F.G.S."/>
            <person name="Precoma C."/>
            <person name="Prioli A.J."/>
            <person name="Prioli S.M.A.P."/>
            <person name="Raittz R.T."/>
            <person name="Ramos H.J.O."/>
            <person name="Ribeiro E.M.S.F."/>
            <person name="Rigo L.U."/>
            <person name="Rocha C.L.M.S.C."/>
            <person name="Rocha S.N."/>
            <person name="Santos K."/>
            <person name="Satori D."/>
            <person name="Silva A.G."/>
            <person name="Simao R.C.G."/>
            <person name="Soares M.A.M."/>
            <person name="Souza E.M."/>
            <person name="Steffens M.B.R."/>
            <person name="Steindel M."/>
            <person name="Tadra-Sfeir M.Z."/>
            <person name="Takahashi E.K."/>
            <person name="Torres R.A."/>
            <person name="Valle J.S."/>
            <person name="Vernal J.I."/>
            <person name="Vilas-Boas L.A."/>
            <person name="Watanabe M.A.E."/>
            <person name="Weiss V.A."/>
            <person name="Yates M.A."/>
            <person name="Souza E.M."/>
        </authorList>
    </citation>
    <scope>NUCLEOTIDE SEQUENCE [LARGE SCALE GENOMIC DNA]</scope>
    <source>
        <strain evidence="7 8">SmR1</strain>
    </source>
</reference>
<feature type="domain" description="Calcineurin-like phosphoesterase" evidence="6">
    <location>
        <begin position="224"/>
        <end position="391"/>
    </location>
</feature>
<dbReference type="KEGG" id="hse:Hsero_3788"/>
<keyword evidence="3" id="KW-0378">Hydrolase</keyword>
<dbReference type="Pfam" id="PF00149">
    <property type="entry name" value="Metallophos"/>
    <property type="match status" value="1"/>
</dbReference>
<dbReference type="CDD" id="cd07385">
    <property type="entry name" value="MPP_YkuE_C"/>
    <property type="match status" value="1"/>
</dbReference>
<dbReference type="GO" id="GO:0009245">
    <property type="term" value="P:lipid A biosynthetic process"/>
    <property type="evidence" value="ECO:0007669"/>
    <property type="project" value="TreeGrafter"/>
</dbReference>
<name>D8IRE0_HERSS</name>
<evidence type="ECO:0000256" key="3">
    <source>
        <dbReference type="ARBA" id="ARBA00022801"/>
    </source>
</evidence>
<keyword evidence="5" id="KW-0472">Membrane</keyword>
<evidence type="ECO:0000256" key="5">
    <source>
        <dbReference type="SAM" id="Phobius"/>
    </source>
</evidence>
<dbReference type="HOGENOM" id="CLU_025443_5_1_4"/>
<dbReference type="Gene3D" id="3.60.21.10">
    <property type="match status" value="1"/>
</dbReference>
<organism evidence="7 8">
    <name type="scientific">Herbaspirillum seropedicae (strain SmR1)</name>
    <dbReference type="NCBI Taxonomy" id="757424"/>
    <lineage>
        <taxon>Bacteria</taxon>
        <taxon>Pseudomonadati</taxon>
        <taxon>Pseudomonadota</taxon>
        <taxon>Betaproteobacteria</taxon>
        <taxon>Burkholderiales</taxon>
        <taxon>Oxalobacteraceae</taxon>
        <taxon>Herbaspirillum</taxon>
    </lineage>
</organism>
<dbReference type="STRING" id="757424.Hsero_3788"/>
<feature type="transmembrane region" description="Helical" evidence="5">
    <location>
        <begin position="180"/>
        <end position="200"/>
    </location>
</feature>
<protein>
    <submittedName>
        <fullName evidence="7">Phosphoesterase protein</fullName>
    </submittedName>
</protein>
<dbReference type="PANTHER" id="PTHR31302:SF31">
    <property type="entry name" value="PHOSPHODIESTERASE YAEI"/>
    <property type="match status" value="1"/>
</dbReference>
<dbReference type="EMBL" id="CP002039">
    <property type="protein sequence ID" value="ADJ65266.1"/>
    <property type="molecule type" value="Genomic_DNA"/>
</dbReference>
<dbReference type="Proteomes" id="UP000000329">
    <property type="component" value="Chromosome"/>
</dbReference>
<dbReference type="PANTHER" id="PTHR31302">
    <property type="entry name" value="TRANSMEMBRANE PROTEIN WITH METALLOPHOSPHOESTERASE DOMAIN-RELATED"/>
    <property type="match status" value="1"/>
</dbReference>
<proteinExistence type="inferred from homology"/>
<dbReference type="InterPro" id="IPR051158">
    <property type="entry name" value="Metallophosphoesterase_sf"/>
</dbReference>
<feature type="transmembrane region" description="Helical" evidence="5">
    <location>
        <begin position="99"/>
        <end position="123"/>
    </location>
</feature>
<evidence type="ECO:0000256" key="1">
    <source>
        <dbReference type="ARBA" id="ARBA00001968"/>
    </source>
</evidence>
<evidence type="ECO:0000259" key="6">
    <source>
        <dbReference type="Pfam" id="PF00149"/>
    </source>
</evidence>
<sequence length="448" mass="49617">MTDADFFFMYCRPYRNLLYFGEGLRLFSKKLLEKSLAYRHMFALWQSFVFFRSPFPLPRKRLSMRRSYVGVAVFLGLLAALHVWIGWQLLPALSTQAGWITLGGVVLALSFLLMPIALVAPYLKRQGLPEVWSDRLSWAGMLAMGAFSSALLATLLRAIALALLPWLPLSPIQRHEMIELTAWLALALTAVATVIGYLNARRTAAVVEVSVPIANLPAALEGFSIVQISDIHVGPTIKAPYLQAIVDKVNALSPDVVAITGDLVDGSVRQLAPHTAPLAQLRARHGAYFVTGNHEYYSNAHEWIEEVRRLGLTVLMNEHVVLRHDDAGLVLAGVTDYTAHHFDPAHRSDPHAAIADAPDGHPRILLAHQPRSAQAAAEAGFDLQLSGHTHGGQFFPWNFFVPLQQPYVAGLKRLQGLWVYVSRGTGYWGPPKRLLAPSEITRVRLTAR</sequence>
<keyword evidence="5" id="KW-0812">Transmembrane</keyword>
<dbReference type="GO" id="GO:0046872">
    <property type="term" value="F:metal ion binding"/>
    <property type="evidence" value="ECO:0007669"/>
    <property type="project" value="UniProtKB-KW"/>
</dbReference>
<feature type="transmembrane region" description="Helical" evidence="5">
    <location>
        <begin position="135"/>
        <end position="160"/>
    </location>
</feature>
<evidence type="ECO:0000256" key="4">
    <source>
        <dbReference type="ARBA" id="ARBA00061089"/>
    </source>
</evidence>
<comment type="similarity">
    <text evidence="4">Belongs to the metallophosphoesterase superfamily.</text>
</comment>
<evidence type="ECO:0000313" key="7">
    <source>
        <dbReference type="EMBL" id="ADJ65266.1"/>
    </source>
</evidence>
<evidence type="ECO:0000313" key="8">
    <source>
        <dbReference type="Proteomes" id="UP000000329"/>
    </source>
</evidence>
<gene>
    <name evidence="7" type="ordered locus">Hsero_3788</name>
</gene>
<dbReference type="GO" id="GO:0016020">
    <property type="term" value="C:membrane"/>
    <property type="evidence" value="ECO:0007669"/>
    <property type="project" value="GOC"/>
</dbReference>
<dbReference type="SUPFAM" id="SSF56300">
    <property type="entry name" value="Metallo-dependent phosphatases"/>
    <property type="match status" value="1"/>
</dbReference>
<keyword evidence="8" id="KW-1185">Reference proteome</keyword>
<keyword evidence="2" id="KW-0479">Metal-binding</keyword>
<dbReference type="FunFam" id="3.60.21.10:FF:000028">
    <property type="entry name" value="Putative metallophosphoesterase"/>
    <property type="match status" value="1"/>
</dbReference>
<comment type="cofactor">
    <cofactor evidence="1">
        <name>a divalent metal cation</name>
        <dbReference type="ChEBI" id="CHEBI:60240"/>
    </cofactor>
</comment>
<dbReference type="AlphaFoldDB" id="D8IRE0"/>
<keyword evidence="5" id="KW-1133">Transmembrane helix</keyword>
<accession>D8IRE0</accession>
<dbReference type="GO" id="GO:0008758">
    <property type="term" value="F:UDP-2,3-diacylglucosamine hydrolase activity"/>
    <property type="evidence" value="ECO:0007669"/>
    <property type="project" value="TreeGrafter"/>
</dbReference>